<evidence type="ECO:0000313" key="5">
    <source>
        <dbReference type="Proteomes" id="UP000196053"/>
    </source>
</evidence>
<dbReference type="GO" id="GO:0000150">
    <property type="term" value="F:DNA strand exchange activity"/>
    <property type="evidence" value="ECO:0007669"/>
    <property type="project" value="InterPro"/>
</dbReference>
<feature type="domain" description="Resolvase/invertase-type recombinase catalytic" evidence="2">
    <location>
        <begin position="3"/>
        <end position="156"/>
    </location>
</feature>
<evidence type="ECO:0000259" key="3">
    <source>
        <dbReference type="PROSITE" id="PS51737"/>
    </source>
</evidence>
<protein>
    <recommendedName>
        <fullName evidence="6">Recombinase family protein</fullName>
    </recommendedName>
</protein>
<dbReference type="InterPro" id="IPR038109">
    <property type="entry name" value="DNA_bind_recomb_sf"/>
</dbReference>
<dbReference type="InterPro" id="IPR025827">
    <property type="entry name" value="Zn_ribbon_recom_dom"/>
</dbReference>
<dbReference type="InterPro" id="IPR006119">
    <property type="entry name" value="Resolv_N"/>
</dbReference>
<dbReference type="GO" id="GO:0003677">
    <property type="term" value="F:DNA binding"/>
    <property type="evidence" value="ECO:0007669"/>
    <property type="project" value="InterPro"/>
</dbReference>
<feature type="coiled-coil region" evidence="1">
    <location>
        <begin position="443"/>
        <end position="529"/>
    </location>
</feature>
<dbReference type="EMBL" id="LN879430">
    <property type="protein sequence ID" value="CUH92296.1"/>
    <property type="molecule type" value="Genomic_DNA"/>
</dbReference>
<keyword evidence="5" id="KW-1185">Reference proteome</keyword>
<feature type="domain" description="Recombinase" evidence="3">
    <location>
        <begin position="164"/>
        <end position="317"/>
    </location>
</feature>
<dbReference type="InterPro" id="IPR050639">
    <property type="entry name" value="SSR_resolvase"/>
</dbReference>
<dbReference type="InterPro" id="IPR011109">
    <property type="entry name" value="DNA_bind_recombinase_dom"/>
</dbReference>
<gene>
    <name evidence="4" type="ORF">SD1D_0748</name>
</gene>
<evidence type="ECO:0000313" key="4">
    <source>
        <dbReference type="EMBL" id="CUH92296.1"/>
    </source>
</evidence>
<dbReference type="Pfam" id="PF13408">
    <property type="entry name" value="Zn_ribbon_recom"/>
    <property type="match status" value="1"/>
</dbReference>
<dbReference type="PANTHER" id="PTHR30461:SF23">
    <property type="entry name" value="DNA RECOMBINASE-RELATED"/>
    <property type="match status" value="1"/>
</dbReference>
<dbReference type="Proteomes" id="UP000196053">
    <property type="component" value="Chromosome I"/>
</dbReference>
<accession>A0A0K8J3S9</accession>
<dbReference type="PANTHER" id="PTHR30461">
    <property type="entry name" value="DNA-INVERTASE FROM LAMBDOID PROPHAGE"/>
    <property type="match status" value="1"/>
</dbReference>
<dbReference type="AlphaFoldDB" id="A0A0K8J3S9"/>
<dbReference type="Gene3D" id="3.40.50.1390">
    <property type="entry name" value="Resolvase, N-terminal catalytic domain"/>
    <property type="match status" value="1"/>
</dbReference>
<evidence type="ECO:0000259" key="2">
    <source>
        <dbReference type="PROSITE" id="PS51736"/>
    </source>
</evidence>
<dbReference type="CDD" id="cd00338">
    <property type="entry name" value="Ser_Recombinase"/>
    <property type="match status" value="1"/>
</dbReference>
<proteinExistence type="predicted"/>
<organism evidence="4 5">
    <name type="scientific">Herbinix luporum</name>
    <dbReference type="NCBI Taxonomy" id="1679721"/>
    <lineage>
        <taxon>Bacteria</taxon>
        <taxon>Bacillati</taxon>
        <taxon>Bacillota</taxon>
        <taxon>Clostridia</taxon>
        <taxon>Lachnospirales</taxon>
        <taxon>Lachnospiraceae</taxon>
        <taxon>Herbinix</taxon>
    </lineage>
</organism>
<dbReference type="PROSITE" id="PS51737">
    <property type="entry name" value="RECOMBINASE_DNA_BIND"/>
    <property type="match status" value="1"/>
</dbReference>
<evidence type="ECO:0000256" key="1">
    <source>
        <dbReference type="SAM" id="Coils"/>
    </source>
</evidence>
<dbReference type="Pfam" id="PF00239">
    <property type="entry name" value="Resolvase"/>
    <property type="match status" value="1"/>
</dbReference>
<dbReference type="InterPro" id="IPR036162">
    <property type="entry name" value="Resolvase-like_N_sf"/>
</dbReference>
<dbReference type="KEGG" id="hsd:SD1D_0748"/>
<dbReference type="OrthoDB" id="9781670at2"/>
<sequence length="705" mass="82765">MGKIAVYTRVSSARQAADDAYSLDVQKERCIFLLKSKGYNDADIDFYCDAGISGTTILERDQLKELLDKLEKGQYDGICCYDLSRISRSISHTLQIFKLLKENNLRLYTCDGAFNGDINGQNAKIMVSIYSMLNELFIDQLRERVIDGMSKSVEAGNYFGGPPPYGYKYEYYSVKQENNFQENQNSKTKKRDIKKRLIVNEEEKPIVELIFTLFVREKYSIKNVAQHLNLHGYKTRAGKQFATATVQKILENPVYCSRLFWAKRRQKKKTEEGVRVWEKKTIFDVNFYDLPLGNHQAIIPEDVFLEALERLRSRRKVRVNENTADAMRGITKQQFDDANKKMFINILRCPGCGGRMTSSLQPAPKLANGKRGKAKVYYKCNSFNAGRNYCDGYYSVQEERAFNLIKEDFFKRLKEAFMLVKEYQQYIYEKYGTDEQMLFDKEIAKIKDEIKILEKNKTRLVSKLDTLIERQLLEDSGTFKYERLQKMINDTEIDIAKVQQLITEQQNNIKQAERRKEALLKESREQEQFDNIEDYFSSLPLLQKRQLLEKVYSRIVINTISNARYGPKKLEIKEIEYNQYSSTVGLCKILGVQDFKEFNNYLKTKGKELNILEQHYGDVEEYLKDIESSHVSSRFRNYIEELDATRDKSNDEFIEELIDECLEETEQVSENMTLDEIIKNFDKTYEEFKFKYFLKKVLQNEKVLT</sequence>
<keyword evidence="1" id="KW-0175">Coiled coil</keyword>
<dbReference type="PROSITE" id="PS51736">
    <property type="entry name" value="RECOMBINASES_3"/>
    <property type="match status" value="1"/>
</dbReference>
<evidence type="ECO:0008006" key="6">
    <source>
        <dbReference type="Google" id="ProtNLM"/>
    </source>
</evidence>
<reference evidence="5" key="1">
    <citation type="submission" date="2015-09" db="EMBL/GenBank/DDBJ databases">
        <authorList>
            <person name="Wibberg D."/>
        </authorList>
    </citation>
    <scope>NUCLEOTIDE SEQUENCE [LARGE SCALE GENOMIC DNA]</scope>
    <source>
        <strain evidence="5">SD1D</strain>
    </source>
</reference>
<dbReference type="SUPFAM" id="SSF53041">
    <property type="entry name" value="Resolvase-like"/>
    <property type="match status" value="1"/>
</dbReference>
<dbReference type="Pfam" id="PF07508">
    <property type="entry name" value="Recombinase"/>
    <property type="match status" value="1"/>
</dbReference>
<name>A0A0K8J3S9_9FIRM</name>
<dbReference type="Gene3D" id="3.90.1750.20">
    <property type="entry name" value="Putative Large Serine Recombinase, Chain B, Domain 2"/>
    <property type="match status" value="1"/>
</dbReference>
<dbReference type="RefSeq" id="WP_058257673.1">
    <property type="nucleotide sequence ID" value="NZ_LN879430.1"/>
</dbReference>
<dbReference type="SMART" id="SM00857">
    <property type="entry name" value="Resolvase"/>
    <property type="match status" value="1"/>
</dbReference>